<evidence type="ECO:0000313" key="13">
    <source>
        <dbReference type="Proteomes" id="UP001497382"/>
    </source>
</evidence>
<dbReference type="GO" id="GO:0044233">
    <property type="term" value="C:mitochondria-associated endoplasmic reticulum membrane contact site"/>
    <property type="evidence" value="ECO:0007669"/>
    <property type="project" value="TreeGrafter"/>
</dbReference>
<comment type="similarity">
    <text evidence="3">Belongs to the membrane-bound acyltransferase family.</text>
</comment>
<evidence type="ECO:0000256" key="6">
    <source>
        <dbReference type="ARBA" id="ARBA00022989"/>
    </source>
</evidence>
<evidence type="ECO:0000256" key="9">
    <source>
        <dbReference type="ARBA" id="ARBA00025707"/>
    </source>
</evidence>
<feature type="transmembrane region" description="Helical" evidence="11">
    <location>
        <begin position="72"/>
        <end position="90"/>
    </location>
</feature>
<comment type="pathway">
    <text evidence="9">Phospholipid metabolism.</text>
</comment>
<evidence type="ECO:0000256" key="5">
    <source>
        <dbReference type="ARBA" id="ARBA00022692"/>
    </source>
</evidence>
<keyword evidence="5 11" id="KW-0812">Transmembrane</keyword>
<organism evidence="12 13">
    <name type="scientific">Larinioides sclopetarius</name>
    <dbReference type="NCBI Taxonomy" id="280406"/>
    <lineage>
        <taxon>Eukaryota</taxon>
        <taxon>Metazoa</taxon>
        <taxon>Ecdysozoa</taxon>
        <taxon>Arthropoda</taxon>
        <taxon>Chelicerata</taxon>
        <taxon>Arachnida</taxon>
        <taxon>Araneae</taxon>
        <taxon>Araneomorphae</taxon>
        <taxon>Entelegynae</taxon>
        <taxon>Araneoidea</taxon>
        <taxon>Araneidae</taxon>
        <taxon>Larinioides</taxon>
    </lineage>
</organism>
<dbReference type="PANTHER" id="PTHR13906">
    <property type="entry name" value="PORCUPINE"/>
    <property type="match status" value="1"/>
</dbReference>
<comment type="caution">
    <text evidence="12">The sequence shown here is derived from an EMBL/GenBank/DDBJ whole genome shotgun (WGS) entry which is preliminary data.</text>
</comment>
<evidence type="ECO:0000256" key="1">
    <source>
        <dbReference type="ARBA" id="ARBA00004141"/>
    </source>
</evidence>
<evidence type="ECO:0000256" key="3">
    <source>
        <dbReference type="ARBA" id="ARBA00010323"/>
    </source>
</evidence>
<evidence type="ECO:0000256" key="11">
    <source>
        <dbReference type="SAM" id="Phobius"/>
    </source>
</evidence>
<dbReference type="GO" id="GO:0030258">
    <property type="term" value="P:lipid modification"/>
    <property type="evidence" value="ECO:0007669"/>
    <property type="project" value="TreeGrafter"/>
</dbReference>
<feature type="transmembrane region" description="Helical" evidence="11">
    <location>
        <begin position="6"/>
        <end position="22"/>
    </location>
</feature>
<evidence type="ECO:0000256" key="10">
    <source>
        <dbReference type="ARBA" id="ARBA00093678"/>
    </source>
</evidence>
<feature type="transmembrane region" description="Helical" evidence="11">
    <location>
        <begin position="190"/>
        <end position="207"/>
    </location>
</feature>
<dbReference type="EMBL" id="CAXIEN010000205">
    <property type="protein sequence ID" value="CAL1286550.1"/>
    <property type="molecule type" value="Genomic_DNA"/>
</dbReference>
<evidence type="ECO:0000256" key="7">
    <source>
        <dbReference type="ARBA" id="ARBA00023136"/>
    </source>
</evidence>
<keyword evidence="4" id="KW-0808">Transferase</keyword>
<protein>
    <recommendedName>
        <fullName evidence="10">Lysophospholipid acyltransferase 7</fullName>
    </recommendedName>
</protein>
<dbReference type="InterPro" id="IPR004299">
    <property type="entry name" value="MBOAT_fam"/>
</dbReference>
<dbReference type="Pfam" id="PF03062">
    <property type="entry name" value="MBOAT"/>
    <property type="match status" value="1"/>
</dbReference>
<name>A0AAV2AS47_9ARAC</name>
<feature type="transmembrane region" description="Helical" evidence="11">
    <location>
        <begin position="431"/>
        <end position="448"/>
    </location>
</feature>
<dbReference type="Proteomes" id="UP001497382">
    <property type="component" value="Unassembled WGS sequence"/>
</dbReference>
<keyword evidence="7 11" id="KW-0472">Membrane</keyword>
<evidence type="ECO:0000313" key="12">
    <source>
        <dbReference type="EMBL" id="CAL1286550.1"/>
    </source>
</evidence>
<proteinExistence type="inferred from homology"/>
<feature type="transmembrane region" description="Helical" evidence="11">
    <location>
        <begin position="34"/>
        <end position="52"/>
    </location>
</feature>
<comment type="subcellular location">
    <subcellularLocation>
        <location evidence="1">Membrane</location>
        <topology evidence="1">Multi-pass membrane protein</topology>
    </subcellularLocation>
</comment>
<dbReference type="GO" id="GO:0016020">
    <property type="term" value="C:membrane"/>
    <property type="evidence" value="ECO:0007669"/>
    <property type="project" value="UniProtKB-SubCell"/>
</dbReference>
<evidence type="ECO:0000256" key="4">
    <source>
        <dbReference type="ARBA" id="ARBA00022679"/>
    </source>
</evidence>
<feature type="transmembrane region" description="Helical" evidence="11">
    <location>
        <begin position="213"/>
        <end position="232"/>
    </location>
</feature>
<keyword evidence="13" id="KW-1185">Reference proteome</keyword>
<accession>A0AAV2AS47</accession>
<reference evidence="12 13" key="1">
    <citation type="submission" date="2024-04" db="EMBL/GenBank/DDBJ databases">
        <authorList>
            <person name="Rising A."/>
            <person name="Reimegard J."/>
            <person name="Sonavane S."/>
            <person name="Akerstrom W."/>
            <person name="Nylinder S."/>
            <person name="Hedman E."/>
            <person name="Kallberg Y."/>
        </authorList>
    </citation>
    <scope>NUCLEOTIDE SEQUENCE [LARGE SCALE GENOMIC DNA]</scope>
</reference>
<sequence length="473" mass="54989">MNIGDWIYLCMLLLSTSFGYFIRKVKCTQQKKLICTVLGFSMLFILSGSYILHPILLTVINATIVLHTNKRFCHVSSFVFSFTYLLFLRTSEYFGVPSPPEITCTAVMIMVLKMVGLAYEVNIHSLKLESCDENDKLKESYSRISPSFFDIIQYSFCYAGILVGPYYKYRTYDDLFHKPYSSYVSHTDFLKKRILVVPVYSCLYLLSDYFFPLSLASSAEIWELPFLYRVFYVWPWFFSFRMRIYVAFVLGECICINLGLGAYPEKSATQPGAGPTNLIALKDIENDPKSLSTISYNFETIRCMNEMASEFKPTIREGIRYWNMTVQYWLAMYIYRKTAATKPIKTVVTMFVSAIWHGVHPGYYLSLLGGTPLLLISEIEIEKAFRKHASETQQKIYDFVWYFVKMQSVSYMGIAFILLDIKAILHYWSSIYYFGHVFTICMFVIAIIKNKISKRIYKKDKKLSLELTDSKLS</sequence>
<evidence type="ECO:0000256" key="2">
    <source>
        <dbReference type="ARBA" id="ARBA00005074"/>
    </source>
</evidence>
<dbReference type="GO" id="GO:0071617">
    <property type="term" value="F:lysophospholipid acyltransferase activity"/>
    <property type="evidence" value="ECO:0007669"/>
    <property type="project" value="TreeGrafter"/>
</dbReference>
<dbReference type="PANTHER" id="PTHR13906:SF16">
    <property type="entry name" value="LYSOPHOSPHOLIPID ACYLTRANSFERASE 7"/>
    <property type="match status" value="1"/>
</dbReference>
<dbReference type="AlphaFoldDB" id="A0AAV2AS47"/>
<comment type="pathway">
    <text evidence="2">Lipid metabolism; phospholipid metabolism.</text>
</comment>
<evidence type="ECO:0000256" key="8">
    <source>
        <dbReference type="ARBA" id="ARBA00023315"/>
    </source>
</evidence>
<keyword evidence="6 11" id="KW-1133">Transmembrane helix</keyword>
<feature type="transmembrane region" description="Helical" evidence="11">
    <location>
        <begin position="399"/>
        <end position="419"/>
    </location>
</feature>
<dbReference type="InterPro" id="IPR049941">
    <property type="entry name" value="LPLAT_7/PORCN-like"/>
</dbReference>
<keyword evidence="8" id="KW-0012">Acyltransferase</keyword>
<dbReference type="GO" id="GO:0006661">
    <property type="term" value="P:phosphatidylinositol biosynthetic process"/>
    <property type="evidence" value="ECO:0007669"/>
    <property type="project" value="TreeGrafter"/>
</dbReference>
<gene>
    <name evidence="12" type="ORF">LARSCL_LOCUS14311</name>
</gene>